<dbReference type="Pfam" id="PF04117">
    <property type="entry name" value="Mpv17_PMP22"/>
    <property type="match status" value="1"/>
</dbReference>
<accession>A0A7M7K755</accession>
<dbReference type="AlphaFoldDB" id="A0A7M7K755"/>
<evidence type="ECO:0000256" key="7">
    <source>
        <dbReference type="RuleBase" id="RU363053"/>
    </source>
</evidence>
<dbReference type="RefSeq" id="XP_022662524.1">
    <property type="nucleotide sequence ID" value="XM_022806789.1"/>
</dbReference>
<dbReference type="Proteomes" id="UP000594260">
    <property type="component" value="Unplaced"/>
</dbReference>
<dbReference type="GO" id="GO:0005739">
    <property type="term" value="C:mitochondrion"/>
    <property type="evidence" value="ECO:0007669"/>
    <property type="project" value="TreeGrafter"/>
</dbReference>
<dbReference type="GO" id="GO:0015267">
    <property type="term" value="F:channel activity"/>
    <property type="evidence" value="ECO:0007669"/>
    <property type="project" value="TreeGrafter"/>
</dbReference>
<comment type="subcellular location">
    <subcellularLocation>
        <location evidence="1">Membrane</location>
        <topology evidence="1">Multi-pass membrane protein</topology>
    </subcellularLocation>
</comment>
<keyword evidence="4" id="KW-1133">Transmembrane helix</keyword>
<reference evidence="8" key="1">
    <citation type="submission" date="2021-01" db="UniProtKB">
        <authorList>
            <consortium name="EnsemblMetazoa"/>
        </authorList>
    </citation>
    <scope>IDENTIFICATION</scope>
</reference>
<evidence type="ECO:0000313" key="8">
    <source>
        <dbReference type="EnsemblMetazoa" id="XP_022662524"/>
    </source>
</evidence>
<dbReference type="OMA" id="CYLLCHY"/>
<dbReference type="KEGG" id="vde:111250875"/>
<evidence type="ECO:0000313" key="9">
    <source>
        <dbReference type="Proteomes" id="UP000594260"/>
    </source>
</evidence>
<organism evidence="8 9">
    <name type="scientific">Varroa destructor</name>
    <name type="common">Honeybee mite</name>
    <dbReference type="NCBI Taxonomy" id="109461"/>
    <lineage>
        <taxon>Eukaryota</taxon>
        <taxon>Metazoa</taxon>
        <taxon>Ecdysozoa</taxon>
        <taxon>Arthropoda</taxon>
        <taxon>Chelicerata</taxon>
        <taxon>Arachnida</taxon>
        <taxon>Acari</taxon>
        <taxon>Parasitiformes</taxon>
        <taxon>Mesostigmata</taxon>
        <taxon>Gamasina</taxon>
        <taxon>Dermanyssoidea</taxon>
        <taxon>Varroidae</taxon>
        <taxon>Varroa</taxon>
    </lineage>
</organism>
<keyword evidence="3" id="KW-0812">Transmembrane</keyword>
<dbReference type="InterPro" id="IPR007248">
    <property type="entry name" value="Mpv17_PMP22"/>
</dbReference>
<keyword evidence="5" id="KW-0472">Membrane</keyword>
<evidence type="ECO:0000256" key="4">
    <source>
        <dbReference type="ARBA" id="ARBA00022989"/>
    </source>
</evidence>
<dbReference type="EnsemblMetazoa" id="XM_022806788">
    <property type="protein sequence ID" value="XP_022662523"/>
    <property type="gene ID" value="LOC111250875"/>
</dbReference>
<evidence type="ECO:0000256" key="5">
    <source>
        <dbReference type="ARBA" id="ARBA00023136"/>
    </source>
</evidence>
<evidence type="ECO:0000256" key="2">
    <source>
        <dbReference type="ARBA" id="ARBA00006824"/>
    </source>
</evidence>
<evidence type="ECO:0000256" key="6">
    <source>
        <dbReference type="ARBA" id="ARBA00049743"/>
    </source>
</evidence>
<dbReference type="RefSeq" id="XP_022662523.1">
    <property type="nucleotide sequence ID" value="XM_022806788.1"/>
</dbReference>
<dbReference type="FunCoup" id="A0A7M7K755">
    <property type="interactions" value="325"/>
</dbReference>
<dbReference type="PANTHER" id="PTHR11266:SF17">
    <property type="entry name" value="PROTEIN MPV17"/>
    <property type="match status" value="1"/>
</dbReference>
<evidence type="ECO:0000256" key="3">
    <source>
        <dbReference type="ARBA" id="ARBA00022692"/>
    </source>
</evidence>
<proteinExistence type="inferred from homology"/>
<name>A0A7M7K755_VARDE</name>
<dbReference type="EnsemblMetazoa" id="XM_022806789">
    <property type="protein sequence ID" value="XP_022662524"/>
    <property type="gene ID" value="LOC111250875"/>
</dbReference>
<dbReference type="GeneID" id="111250875"/>
<dbReference type="InParanoid" id="A0A7M7K755"/>
<sequence length="194" mass="22050">MLKLNPVRFYNLLNIKHPTATQVLTTAALMATGDVLSQKFVEKREHINVQRTGRFFFVGCVYVGPVLRTWYPRLEQLISHSAKMRALKMASIDQLVFTPVFLPGFLITLSTFQGKNIDGICETVRTDTVPILLTNWMIWPAAQVINFNFVPLQFRVQFASTIALFWNIYLAWKANQDLTPISGDSAAKEPIESQ</sequence>
<keyword evidence="9" id="KW-1185">Reference proteome</keyword>
<dbReference type="OrthoDB" id="430207at2759"/>
<dbReference type="PANTHER" id="PTHR11266">
    <property type="entry name" value="PEROXISOMAL MEMBRANE PROTEIN 2, PXMP2 MPV17"/>
    <property type="match status" value="1"/>
</dbReference>
<evidence type="ECO:0000256" key="1">
    <source>
        <dbReference type="ARBA" id="ARBA00004141"/>
    </source>
</evidence>
<dbReference type="GO" id="GO:1901858">
    <property type="term" value="P:regulation of mitochondrial DNA metabolic process"/>
    <property type="evidence" value="ECO:0007669"/>
    <property type="project" value="TreeGrafter"/>
</dbReference>
<protein>
    <recommendedName>
        <fullName evidence="6">Mitochondrial inner membrane protein Mpv17</fullName>
    </recommendedName>
</protein>
<comment type="similarity">
    <text evidence="2 7">Belongs to the peroxisomal membrane protein PXMP2/4 family.</text>
</comment>
<dbReference type="GO" id="GO:0016020">
    <property type="term" value="C:membrane"/>
    <property type="evidence" value="ECO:0007669"/>
    <property type="project" value="UniProtKB-SubCell"/>
</dbReference>